<protein>
    <submittedName>
        <fullName evidence="1">Uncharacterized protein</fullName>
    </submittedName>
</protein>
<evidence type="ECO:0000313" key="2">
    <source>
        <dbReference type="Proteomes" id="UP000000925"/>
    </source>
</evidence>
<dbReference type="Proteomes" id="UP000000925">
    <property type="component" value="Chromosome"/>
</dbReference>
<sequence>MKLQTPYTSWEYKSQTKTIRLDRRFEFDTPEDSELFAQRVGTAISFPNLAVFVDPLFGSPEARVSIECNDDSVSLATAHHLLESFSGLHARH</sequence>
<dbReference type="OrthoDB" id="9854904at2"/>
<dbReference type="AlphaFoldDB" id="D5EL40"/>
<name>D5EL40_CORAD</name>
<reference evidence="1 2" key="1">
    <citation type="journal article" date="2010" name="Stand. Genomic Sci.">
        <title>Complete genome sequence of Coraliomargarita akajimensis type strain (04OKA010-24).</title>
        <authorList>
            <person name="Mavromatis K."/>
            <person name="Abt B."/>
            <person name="Brambilla E."/>
            <person name="Lapidus A."/>
            <person name="Copeland A."/>
            <person name="Deshpande S."/>
            <person name="Nolan M."/>
            <person name="Lucas S."/>
            <person name="Tice H."/>
            <person name="Cheng J.F."/>
            <person name="Han C."/>
            <person name="Detter J.C."/>
            <person name="Woyke T."/>
            <person name="Goodwin L."/>
            <person name="Pitluck S."/>
            <person name="Held B."/>
            <person name="Brettin T."/>
            <person name="Tapia R."/>
            <person name="Ivanova N."/>
            <person name="Mikhailova N."/>
            <person name="Pati A."/>
            <person name="Liolios K."/>
            <person name="Chen A."/>
            <person name="Palaniappan K."/>
            <person name="Land M."/>
            <person name="Hauser L."/>
            <person name="Chang Y.J."/>
            <person name="Jeffries C.D."/>
            <person name="Rohde M."/>
            <person name="Goker M."/>
            <person name="Bristow J."/>
            <person name="Eisen J.A."/>
            <person name="Markowitz V."/>
            <person name="Hugenholtz P."/>
            <person name="Klenk H.P."/>
            <person name="Kyrpides N.C."/>
        </authorList>
    </citation>
    <scope>NUCLEOTIDE SEQUENCE [LARGE SCALE GENOMIC DNA]</scope>
    <source>
        <strain evidence="2">DSM 45221 / IAM 15411 / JCM 23193 / KCTC 12865</strain>
    </source>
</reference>
<gene>
    <name evidence="1" type="ordered locus">Caka_0113</name>
</gene>
<dbReference type="KEGG" id="caa:Caka_0113"/>
<dbReference type="EMBL" id="CP001998">
    <property type="protein sequence ID" value="ADE53142.1"/>
    <property type="molecule type" value="Genomic_DNA"/>
</dbReference>
<organism evidence="1 2">
    <name type="scientific">Coraliomargarita akajimensis (strain DSM 45221 / IAM 15411 / JCM 23193 / KCTC 12865 / 04OKA010-24)</name>
    <dbReference type="NCBI Taxonomy" id="583355"/>
    <lineage>
        <taxon>Bacteria</taxon>
        <taxon>Pseudomonadati</taxon>
        <taxon>Verrucomicrobiota</taxon>
        <taxon>Opitutia</taxon>
        <taxon>Puniceicoccales</taxon>
        <taxon>Coraliomargaritaceae</taxon>
        <taxon>Coraliomargarita</taxon>
    </lineage>
</organism>
<dbReference type="HOGENOM" id="CLU_2408225_0_0_0"/>
<evidence type="ECO:0000313" key="1">
    <source>
        <dbReference type="EMBL" id="ADE53142.1"/>
    </source>
</evidence>
<dbReference type="RefSeq" id="WP_013041868.1">
    <property type="nucleotide sequence ID" value="NC_014008.1"/>
</dbReference>
<proteinExistence type="predicted"/>
<keyword evidence="2" id="KW-1185">Reference proteome</keyword>
<accession>D5EL40</accession>